<accession>A0AC34G5Q9</accession>
<proteinExistence type="predicted"/>
<evidence type="ECO:0000313" key="2">
    <source>
        <dbReference type="WBParaSite" id="ES5_v2.g25061.t1"/>
    </source>
</evidence>
<organism evidence="1 2">
    <name type="scientific">Panagrolaimus sp. ES5</name>
    <dbReference type="NCBI Taxonomy" id="591445"/>
    <lineage>
        <taxon>Eukaryota</taxon>
        <taxon>Metazoa</taxon>
        <taxon>Ecdysozoa</taxon>
        <taxon>Nematoda</taxon>
        <taxon>Chromadorea</taxon>
        <taxon>Rhabditida</taxon>
        <taxon>Tylenchina</taxon>
        <taxon>Panagrolaimomorpha</taxon>
        <taxon>Panagrolaimoidea</taxon>
        <taxon>Panagrolaimidae</taxon>
        <taxon>Panagrolaimus</taxon>
    </lineage>
</organism>
<evidence type="ECO:0000313" key="1">
    <source>
        <dbReference type="Proteomes" id="UP000887579"/>
    </source>
</evidence>
<dbReference type="Proteomes" id="UP000887579">
    <property type="component" value="Unplaced"/>
</dbReference>
<dbReference type="WBParaSite" id="ES5_v2.g25061.t1">
    <property type="protein sequence ID" value="ES5_v2.g25061.t1"/>
    <property type="gene ID" value="ES5_v2.g25061"/>
</dbReference>
<reference evidence="2" key="1">
    <citation type="submission" date="2022-11" db="UniProtKB">
        <authorList>
            <consortium name="WormBaseParasite"/>
        </authorList>
    </citation>
    <scope>IDENTIFICATION</scope>
</reference>
<name>A0AC34G5Q9_9BILA</name>
<sequence length="150" mass="17058">MANNPPPKNPRKSGSRRSSSDKDRQQMKKRDARRKKTITSCTKGNSDKLGAESIKTRQMHSSFEGSETSRMNIKQSLLDRDRPQSKLQLQRFEEFTRDAVTKGVKEFTRDAVTKGVKGVLEEYTSNLKAYVPPGATRNAFDANSKRNRYS</sequence>
<protein>
    <submittedName>
        <fullName evidence="2">Uncharacterized protein</fullName>
    </submittedName>
</protein>